<sequence length="126" mass="14329">MTVNLQDEIIALEMDLLKPEIRRSPSALSRLISDDFLEFGGSGRSFGKEEVLSRLPQETPPTFSARDFTLRELSGTVVQLLYKSTMLKAGAEQTSYSLRSTLWQRKGENWQMLFHQGTLCPPFDDE</sequence>
<keyword evidence="3" id="KW-1185">Reference proteome</keyword>
<protein>
    <submittedName>
        <fullName evidence="2">DUF4440 domain-containing protein</fullName>
    </submittedName>
</protein>
<gene>
    <name evidence="2" type="ORF">H3N35_18540</name>
</gene>
<dbReference type="EMBL" id="CP059693">
    <property type="protein sequence ID" value="WDE14579.1"/>
    <property type="molecule type" value="Genomic_DNA"/>
</dbReference>
<name>A0ABY7VLB9_9GAMM</name>
<evidence type="ECO:0000313" key="3">
    <source>
        <dbReference type="Proteomes" id="UP001215231"/>
    </source>
</evidence>
<feature type="domain" description="DUF4440" evidence="1">
    <location>
        <begin position="9"/>
        <end position="112"/>
    </location>
</feature>
<dbReference type="Pfam" id="PF14534">
    <property type="entry name" value="DUF4440"/>
    <property type="match status" value="1"/>
</dbReference>
<evidence type="ECO:0000259" key="1">
    <source>
        <dbReference type="Pfam" id="PF14534"/>
    </source>
</evidence>
<reference evidence="2 3" key="1">
    <citation type="journal article" date="2022" name="Mar. Drugs">
        <title>Bioassay-Guided Fractionation Leads to the Detection of Cholic Acid Generated by the Rare Thalassomonas sp.</title>
        <authorList>
            <person name="Pheiffer F."/>
            <person name="Schneider Y.K."/>
            <person name="Hansen E.H."/>
            <person name="Andersen J.H."/>
            <person name="Isaksson J."/>
            <person name="Busche T."/>
            <person name="R C."/>
            <person name="Kalinowski J."/>
            <person name="Zyl L.V."/>
            <person name="Trindade M."/>
        </authorList>
    </citation>
    <scope>NUCLEOTIDE SEQUENCE [LARGE SCALE GENOMIC DNA]</scope>
    <source>
        <strain evidence="2 3">A5K-61T</strain>
    </source>
</reference>
<accession>A0ABY7VLB9</accession>
<evidence type="ECO:0000313" key="2">
    <source>
        <dbReference type="EMBL" id="WDE14579.1"/>
    </source>
</evidence>
<dbReference type="Gene3D" id="3.10.450.50">
    <property type="match status" value="1"/>
</dbReference>
<dbReference type="InterPro" id="IPR027843">
    <property type="entry name" value="DUF4440"/>
</dbReference>
<dbReference type="SUPFAM" id="SSF54427">
    <property type="entry name" value="NTF2-like"/>
    <property type="match status" value="1"/>
</dbReference>
<dbReference type="InterPro" id="IPR032710">
    <property type="entry name" value="NTF2-like_dom_sf"/>
</dbReference>
<dbReference type="Proteomes" id="UP001215231">
    <property type="component" value="Chromosome"/>
</dbReference>
<organism evidence="2 3">
    <name type="scientific">Thalassomonas haliotis</name>
    <dbReference type="NCBI Taxonomy" id="485448"/>
    <lineage>
        <taxon>Bacteria</taxon>
        <taxon>Pseudomonadati</taxon>
        <taxon>Pseudomonadota</taxon>
        <taxon>Gammaproteobacteria</taxon>
        <taxon>Alteromonadales</taxon>
        <taxon>Colwelliaceae</taxon>
        <taxon>Thalassomonas</taxon>
    </lineage>
</organism>
<proteinExistence type="predicted"/>